<keyword evidence="8" id="KW-0963">Cytoplasm</keyword>
<sequence length="695" mass="79393">MGAYLNQALLVEILLEEMPAKPLLQEFMHLKDKWRSVLEEYDLTSQTDFYYTPTRLVLYAPDFPTETPTHTQEHFGPPLNVGMDGNTLNAIGQNFYQKLHLDPTVALQTATKGAKEVLYATTTTPSKQTATLLDTLLLNFLKSLDFGKSMAWGDVRARFIRPIHNICVIFNNQVIDLSACMQTFACSDKRATKLHFAKSFDYLKTPSVEHYFGVLKEGLVLLDPKERREKILTEIRLLEQHHQIEVQINPDLLEEIIAITSYPTALYGQFDAKFLELPAEIITTSMQEHQRYFATFRGGVLNNGFIVVSNTPLIHVQDFTEIIVGNEKVLRARLSDAMFFYYNDLNKPFNFKQCAHALDQIAFIQGLGSLKDKIKREQQIARYLVQKFMLEIEEEQVLEALSLAKIDLLSEVVYEFPELQGVMGSYYAKHHGYPLAICMAIKEQYLPTAENTPLPTTLLGALVSLSHKLDSLLSLFSIGKIPTGSKDPFALRRSCNGVLRICLQYQIPFNLESDLLALQNLGYKPFDVKILRDFILERFLHVLSTIPNFYPNLYKGVLQGIETLNQGDYEICQIDAKVRALVAFFEKTQTKEFVAVFKRVANITQDYKDTKPVDPELFIDSSEVDLFTAYHQLEATHFDSLQDKIHALFALKEPLEVFFDRVLVNDANQRIQHNRKGLLWLVYRAFLGVAEAKAL</sequence>
<keyword evidence="3 8" id="KW-0547">Nucleotide-binding</keyword>
<dbReference type="InterPro" id="IPR015944">
    <property type="entry name" value="Gly-tRNA-synth_bsu"/>
</dbReference>
<evidence type="ECO:0000313" key="9">
    <source>
        <dbReference type="EMBL" id="EFX41943.1"/>
    </source>
</evidence>
<dbReference type="AlphaFoldDB" id="E7G3W1"/>
<dbReference type="SUPFAM" id="SSF109604">
    <property type="entry name" value="HD-domain/PDEase-like"/>
    <property type="match status" value="1"/>
</dbReference>
<evidence type="ECO:0000256" key="7">
    <source>
        <dbReference type="ARBA" id="ARBA00047937"/>
    </source>
</evidence>
<dbReference type="PROSITE" id="PS50861">
    <property type="entry name" value="AA_TRNA_LIGASE_II_GLYAB"/>
    <property type="match status" value="1"/>
</dbReference>
<dbReference type="GO" id="GO:0004820">
    <property type="term" value="F:glycine-tRNA ligase activity"/>
    <property type="evidence" value="ECO:0007669"/>
    <property type="project" value="UniProtKB-UniRule"/>
</dbReference>
<dbReference type="Pfam" id="PF02092">
    <property type="entry name" value="tRNA_synt_2f"/>
    <property type="match status" value="1"/>
</dbReference>
<organism evidence="9 10">
    <name type="scientific">Helicobacter suis HS5</name>
    <dbReference type="NCBI Taxonomy" id="710394"/>
    <lineage>
        <taxon>Bacteria</taxon>
        <taxon>Pseudomonadati</taxon>
        <taxon>Campylobacterota</taxon>
        <taxon>Epsilonproteobacteria</taxon>
        <taxon>Campylobacterales</taxon>
        <taxon>Helicobacteraceae</taxon>
        <taxon>Helicobacter</taxon>
    </lineage>
</organism>
<accession>E7G3W1</accession>
<dbReference type="NCBIfam" id="TIGR00211">
    <property type="entry name" value="glyS"/>
    <property type="match status" value="1"/>
</dbReference>
<dbReference type="PANTHER" id="PTHR30075">
    <property type="entry name" value="GLYCYL-TRNA SYNTHETASE"/>
    <property type="match status" value="1"/>
</dbReference>
<comment type="caution">
    <text evidence="9">The sequence shown here is derived from an EMBL/GenBank/DDBJ whole genome shotgun (WGS) entry which is preliminary data.</text>
</comment>
<comment type="subcellular location">
    <subcellularLocation>
        <location evidence="8">Cytoplasm</location>
    </subcellularLocation>
</comment>
<evidence type="ECO:0000313" key="10">
    <source>
        <dbReference type="Proteomes" id="UP000054093"/>
    </source>
</evidence>
<protein>
    <recommendedName>
        <fullName evidence="8">Glycine--tRNA ligase beta subunit</fullName>
        <ecNumber evidence="8">6.1.1.14</ecNumber>
    </recommendedName>
    <alternativeName>
        <fullName evidence="8">Glycyl-tRNA synthetase beta subunit</fullName>
        <shortName evidence="8">GlyRS</shortName>
    </alternativeName>
</protein>
<evidence type="ECO:0000256" key="1">
    <source>
        <dbReference type="ARBA" id="ARBA00008226"/>
    </source>
</evidence>
<evidence type="ECO:0000256" key="4">
    <source>
        <dbReference type="ARBA" id="ARBA00022840"/>
    </source>
</evidence>
<dbReference type="PANTHER" id="PTHR30075:SF2">
    <property type="entry name" value="GLYCINE--TRNA LIGASE, CHLOROPLASTIC_MITOCHONDRIAL 2"/>
    <property type="match status" value="1"/>
</dbReference>
<dbReference type="HAMAP" id="MF_00255">
    <property type="entry name" value="Gly_tRNA_synth_beta"/>
    <property type="match status" value="1"/>
</dbReference>
<comment type="subunit">
    <text evidence="8">Tetramer of two alpha and two beta subunits.</text>
</comment>
<keyword evidence="4 8" id="KW-0067">ATP-binding</keyword>
<dbReference type="GO" id="GO:0005524">
    <property type="term" value="F:ATP binding"/>
    <property type="evidence" value="ECO:0007669"/>
    <property type="project" value="UniProtKB-UniRule"/>
</dbReference>
<dbReference type="GO" id="GO:0005829">
    <property type="term" value="C:cytosol"/>
    <property type="evidence" value="ECO:0007669"/>
    <property type="project" value="TreeGrafter"/>
</dbReference>
<proteinExistence type="inferred from homology"/>
<evidence type="ECO:0000256" key="3">
    <source>
        <dbReference type="ARBA" id="ARBA00022741"/>
    </source>
</evidence>
<evidence type="ECO:0000256" key="8">
    <source>
        <dbReference type="HAMAP-Rule" id="MF_00255"/>
    </source>
</evidence>
<evidence type="ECO:0000256" key="5">
    <source>
        <dbReference type="ARBA" id="ARBA00022917"/>
    </source>
</evidence>
<name>E7G3W1_9HELI</name>
<dbReference type="PRINTS" id="PR01045">
    <property type="entry name" value="TRNASYNTHGB"/>
</dbReference>
<gene>
    <name evidence="8 9" type="primary">glyS</name>
    <name evidence="9" type="ORF">HSUHS5_0645</name>
</gene>
<reference evidence="9 10" key="1">
    <citation type="journal article" date="2011" name="Vet. Res.">
        <title>Genome sequence of Helicobacter suis supports its role in gastric pathology.</title>
        <authorList>
            <person name="Vermoote M."/>
            <person name="Vandekerckhove T.T."/>
            <person name="Flahou B."/>
            <person name="Pasmans F."/>
            <person name="Smet A."/>
            <person name="De Groote D."/>
            <person name="Van Criekinge W."/>
            <person name="Ducatelle R."/>
            <person name="Haesebrouck F."/>
        </authorList>
    </citation>
    <scope>NUCLEOTIDE SEQUENCE [LARGE SCALE GENOMIC DNA]</scope>
    <source>
        <strain evidence="9 10">HS5</strain>
    </source>
</reference>
<dbReference type="EC" id="6.1.1.14" evidence="8"/>
<evidence type="ECO:0000256" key="2">
    <source>
        <dbReference type="ARBA" id="ARBA00022598"/>
    </source>
</evidence>
<keyword evidence="2 8" id="KW-0436">Ligase</keyword>
<comment type="catalytic activity">
    <reaction evidence="7 8">
        <text>tRNA(Gly) + glycine + ATP = glycyl-tRNA(Gly) + AMP + diphosphate</text>
        <dbReference type="Rhea" id="RHEA:16013"/>
        <dbReference type="Rhea" id="RHEA-COMP:9664"/>
        <dbReference type="Rhea" id="RHEA-COMP:9683"/>
        <dbReference type="ChEBI" id="CHEBI:30616"/>
        <dbReference type="ChEBI" id="CHEBI:33019"/>
        <dbReference type="ChEBI" id="CHEBI:57305"/>
        <dbReference type="ChEBI" id="CHEBI:78442"/>
        <dbReference type="ChEBI" id="CHEBI:78522"/>
        <dbReference type="ChEBI" id="CHEBI:456215"/>
        <dbReference type="EC" id="6.1.1.14"/>
    </reaction>
</comment>
<comment type="similarity">
    <text evidence="1 8">Belongs to the class-II aminoacyl-tRNA synthetase family.</text>
</comment>
<dbReference type="EMBL" id="ADHO01000111">
    <property type="protein sequence ID" value="EFX41943.1"/>
    <property type="molecule type" value="Genomic_DNA"/>
</dbReference>
<keyword evidence="5 8" id="KW-0648">Protein biosynthesis</keyword>
<dbReference type="Proteomes" id="UP000054093">
    <property type="component" value="Unassembled WGS sequence"/>
</dbReference>
<dbReference type="GO" id="GO:0006426">
    <property type="term" value="P:glycyl-tRNA aminoacylation"/>
    <property type="evidence" value="ECO:0007669"/>
    <property type="project" value="UniProtKB-UniRule"/>
</dbReference>
<keyword evidence="6 8" id="KW-0030">Aminoacyl-tRNA synthetase</keyword>
<dbReference type="InterPro" id="IPR006194">
    <property type="entry name" value="Gly-tRNA-synth_heterodimer"/>
</dbReference>
<evidence type="ECO:0000256" key="6">
    <source>
        <dbReference type="ARBA" id="ARBA00023146"/>
    </source>
</evidence>